<feature type="compositionally biased region" description="Polar residues" evidence="1">
    <location>
        <begin position="682"/>
        <end position="694"/>
    </location>
</feature>
<feature type="compositionally biased region" description="Acidic residues" evidence="1">
    <location>
        <begin position="405"/>
        <end position="423"/>
    </location>
</feature>
<organism evidence="4 5">
    <name type="scientific">Seminavis robusta</name>
    <dbReference type="NCBI Taxonomy" id="568900"/>
    <lineage>
        <taxon>Eukaryota</taxon>
        <taxon>Sar</taxon>
        <taxon>Stramenopiles</taxon>
        <taxon>Ochrophyta</taxon>
        <taxon>Bacillariophyta</taxon>
        <taxon>Bacillariophyceae</taxon>
        <taxon>Bacillariophycidae</taxon>
        <taxon>Naviculales</taxon>
        <taxon>Naviculaceae</taxon>
        <taxon>Seminavis</taxon>
    </lineage>
</organism>
<feature type="transmembrane region" description="Helical" evidence="2">
    <location>
        <begin position="339"/>
        <end position="361"/>
    </location>
</feature>
<feature type="region of interest" description="Disordered" evidence="1">
    <location>
        <begin position="160"/>
        <end position="192"/>
    </location>
</feature>
<evidence type="ECO:0000256" key="3">
    <source>
        <dbReference type="SAM" id="SignalP"/>
    </source>
</evidence>
<reference evidence="4" key="1">
    <citation type="submission" date="2020-06" db="EMBL/GenBank/DDBJ databases">
        <authorList>
            <consortium name="Plant Systems Biology data submission"/>
        </authorList>
    </citation>
    <scope>NUCLEOTIDE SEQUENCE</scope>
    <source>
        <strain evidence="4">D6</strain>
    </source>
</reference>
<keyword evidence="5" id="KW-1185">Reference proteome</keyword>
<feature type="signal peptide" evidence="3">
    <location>
        <begin position="1"/>
        <end position="26"/>
    </location>
</feature>
<feature type="compositionally biased region" description="Polar residues" evidence="1">
    <location>
        <begin position="473"/>
        <end position="483"/>
    </location>
</feature>
<feature type="region of interest" description="Disordered" evidence="1">
    <location>
        <begin position="234"/>
        <end position="322"/>
    </location>
</feature>
<dbReference type="InterPro" id="IPR018247">
    <property type="entry name" value="EF_Hand_1_Ca_BS"/>
</dbReference>
<feature type="compositionally biased region" description="Low complexity" evidence="1">
    <location>
        <begin position="595"/>
        <end position="612"/>
    </location>
</feature>
<feature type="region of interest" description="Disordered" evidence="1">
    <location>
        <begin position="788"/>
        <end position="809"/>
    </location>
</feature>
<dbReference type="Proteomes" id="UP001153069">
    <property type="component" value="Unassembled WGS sequence"/>
</dbReference>
<evidence type="ECO:0000313" key="4">
    <source>
        <dbReference type="EMBL" id="CAB9505783.1"/>
    </source>
</evidence>
<proteinExistence type="predicted"/>
<gene>
    <name evidence="4" type="ORF">SEMRO_243_G096940.1</name>
</gene>
<feature type="region of interest" description="Disordered" evidence="1">
    <location>
        <begin position="593"/>
        <end position="624"/>
    </location>
</feature>
<dbReference type="PROSITE" id="PS00018">
    <property type="entry name" value="EF_HAND_1"/>
    <property type="match status" value="1"/>
</dbReference>
<name>A0A9N8HD28_9STRA</name>
<protein>
    <submittedName>
        <fullName evidence="4">Uncharacterized protein</fullName>
    </submittedName>
</protein>
<evidence type="ECO:0000256" key="2">
    <source>
        <dbReference type="SAM" id="Phobius"/>
    </source>
</evidence>
<feature type="compositionally biased region" description="Low complexity" evidence="1">
    <location>
        <begin position="160"/>
        <end position="182"/>
    </location>
</feature>
<comment type="caution">
    <text evidence="4">The sequence shown here is derived from an EMBL/GenBank/DDBJ whole genome shotgun (WGS) entry which is preliminary data.</text>
</comment>
<feature type="region of interest" description="Disordered" evidence="1">
    <location>
        <begin position="821"/>
        <end position="853"/>
    </location>
</feature>
<keyword evidence="3" id="KW-0732">Signal</keyword>
<keyword evidence="2" id="KW-0472">Membrane</keyword>
<feature type="compositionally biased region" description="Polar residues" evidence="1">
    <location>
        <begin position="665"/>
        <end position="675"/>
    </location>
</feature>
<feature type="region of interest" description="Disordered" evidence="1">
    <location>
        <begin position="653"/>
        <end position="727"/>
    </location>
</feature>
<accession>A0A9N8HD28</accession>
<keyword evidence="2" id="KW-0812">Transmembrane</keyword>
<evidence type="ECO:0000256" key="1">
    <source>
        <dbReference type="SAM" id="MobiDB-lite"/>
    </source>
</evidence>
<evidence type="ECO:0000313" key="5">
    <source>
        <dbReference type="Proteomes" id="UP001153069"/>
    </source>
</evidence>
<feature type="region of interest" description="Disordered" evidence="1">
    <location>
        <begin position="377"/>
        <end position="442"/>
    </location>
</feature>
<feature type="chain" id="PRO_5040503253" evidence="3">
    <location>
        <begin position="27"/>
        <end position="853"/>
    </location>
</feature>
<feature type="compositionally biased region" description="Acidic residues" evidence="1">
    <location>
        <begin position="243"/>
        <end position="274"/>
    </location>
</feature>
<dbReference type="AlphaFoldDB" id="A0A9N8HD28"/>
<keyword evidence="2" id="KW-1133">Transmembrane helix</keyword>
<feature type="region of interest" description="Disordered" evidence="1">
    <location>
        <begin position="505"/>
        <end position="527"/>
    </location>
</feature>
<feature type="region of interest" description="Disordered" evidence="1">
    <location>
        <begin position="455"/>
        <end position="483"/>
    </location>
</feature>
<feature type="compositionally biased region" description="Low complexity" evidence="1">
    <location>
        <begin position="700"/>
        <end position="710"/>
    </location>
</feature>
<dbReference type="EMBL" id="CAICTM010000242">
    <property type="protein sequence ID" value="CAB9505783.1"/>
    <property type="molecule type" value="Genomic_DNA"/>
</dbReference>
<sequence length="853" mass="93175">MKSTVRQTARLLLLLGVLVTVQSSHGAPTNRHLANMSPKEKDVMANPICSVEALTAADISGNDFISRAEYVNLLLDLAPADCHIIDMWLNDQPLKQTFEKLSCLCHEFGGIDGENNCCLQAVNVPMLAAFATPNSYYPEEYAATACAMIDQVLVQQCPSTLRPTLSPTSSPTKSPKTTTTTNPPTPAVNNGLGLSVTTFETISPSALPTTAPTPDDTLEMTEAGELVEVVIEGGEVTTTTNVGEDDQETTNLGEEEDEEETPVEPPPEEEETLIDEAGSNDNDSSEELLPEPSSPAPKEDSVEELPTEDVGPSSGLTETGSMPAQQEDIARQTAKETPVGIILAVLLVITFMITLGLFAMWGTKRGYMENPWKKPTEMTVNTASSGDDMETPRRSNTRRSQSFSSDEEDALSDDDDDDDDDDVEVGKRRSKKGQSNNNGIVRAEFQDDLSVWGRRKRRRQERKQRREERQRQSLEQNPPQHQNTITTILSTLEFDLSGGSLAGIANGPLRPSSTKSMGSMRSGAGSVMTPKENMVDIFDDKSDTSSFDGSPHHLDGPMPVETSIEDWLDHLQCKSRINADGSIVHDDRSVMSHLSVTSKRSTTSSRRSTSMSPDKKLSRQPGDPVLQEWHSQRQQLNAANSIQRLGYNKFSAPASKSSGLAPYNADSSRSQSPQRSGHRSIGSASSYSPNQSPKPTYLLSSVSFSPSSSPKRNYGADTCRSEPASPVNNNVLVLQETLIIEPGSRADQQHAAETKDSDSPLYSVKRVSVTKQVPSSGEWNPLQLDLPVEHTHHPTDRNPAAAAPRLSPDSREFYETVLRMEPSEEDDEESRGNAFAFEAARPRNTPAPERYLV</sequence>